<protein>
    <recommendedName>
        <fullName evidence="6">G-protein coupled receptors family 3 profile domain-containing protein</fullName>
    </recommendedName>
</protein>
<dbReference type="GO" id="GO:0004930">
    <property type="term" value="F:G protein-coupled receptor activity"/>
    <property type="evidence" value="ECO:0007669"/>
    <property type="project" value="InterPro"/>
</dbReference>
<evidence type="ECO:0000256" key="5">
    <source>
        <dbReference type="SAM" id="Phobius"/>
    </source>
</evidence>
<keyword evidence="3 5" id="KW-1133">Transmembrane helix</keyword>
<comment type="caution">
    <text evidence="7">The sequence shown here is derived from an EMBL/GenBank/DDBJ whole genome shotgun (WGS) entry which is preliminary data.</text>
</comment>
<dbReference type="InterPro" id="IPR017978">
    <property type="entry name" value="GPCR_3_C"/>
</dbReference>
<sequence length="286" mass="30674">MPFTCLDGCGGVLSCCFGDLCEESTDSDYILEQNFNSETFTVTASSITAAFLFTYNALLLNISIILAYATRNVNPEYNESATLFLGSIAVALGVGIVVAVSEGYGGDSGGDDGTDVFHAAIVVRVFVTWLCATGLICMYFMPKVVEVLRVNSALSVIATADSCNTHNSAGNAKIGASQWSNNGGGGAFGAGKYINASFLKRWSSSVTVVNHGRISGLSRGFDKRNTLDNGGDHEFKNNDDSLTIEVAPALLCTRKTKSNEVEDLPENKHISQQKFCRFKEMVKDFI</sequence>
<evidence type="ECO:0000313" key="7">
    <source>
        <dbReference type="EMBL" id="KAJ3140879.1"/>
    </source>
</evidence>
<evidence type="ECO:0000256" key="1">
    <source>
        <dbReference type="ARBA" id="ARBA00004141"/>
    </source>
</evidence>
<feature type="domain" description="G-protein coupled receptors family 3 profile" evidence="6">
    <location>
        <begin position="44"/>
        <end position="143"/>
    </location>
</feature>
<feature type="transmembrane region" description="Helical" evidence="5">
    <location>
        <begin position="47"/>
        <end position="69"/>
    </location>
</feature>
<reference evidence="7" key="1">
    <citation type="submission" date="2020-05" db="EMBL/GenBank/DDBJ databases">
        <title>Phylogenomic resolution of chytrid fungi.</title>
        <authorList>
            <person name="Stajich J.E."/>
            <person name="Amses K."/>
            <person name="Simmons R."/>
            <person name="Seto K."/>
            <person name="Myers J."/>
            <person name="Bonds A."/>
            <person name="Quandt C.A."/>
            <person name="Barry K."/>
            <person name="Liu P."/>
            <person name="Grigoriev I."/>
            <person name="Longcore J.E."/>
            <person name="James T.Y."/>
        </authorList>
    </citation>
    <scope>NUCLEOTIDE SEQUENCE</scope>
    <source>
        <strain evidence="7">JEL0513</strain>
    </source>
</reference>
<evidence type="ECO:0000256" key="2">
    <source>
        <dbReference type="ARBA" id="ARBA00022692"/>
    </source>
</evidence>
<dbReference type="GO" id="GO:0016020">
    <property type="term" value="C:membrane"/>
    <property type="evidence" value="ECO:0007669"/>
    <property type="project" value="UniProtKB-SubCell"/>
</dbReference>
<keyword evidence="4 5" id="KW-0472">Membrane</keyword>
<name>A0AAD5XL06_9FUNG</name>
<keyword evidence="2 5" id="KW-0812">Transmembrane</keyword>
<evidence type="ECO:0000259" key="6">
    <source>
        <dbReference type="Pfam" id="PF00003"/>
    </source>
</evidence>
<feature type="transmembrane region" description="Helical" evidence="5">
    <location>
        <begin position="81"/>
        <end position="101"/>
    </location>
</feature>
<dbReference type="EMBL" id="JADGJH010000042">
    <property type="protein sequence ID" value="KAJ3140879.1"/>
    <property type="molecule type" value="Genomic_DNA"/>
</dbReference>
<comment type="subcellular location">
    <subcellularLocation>
        <location evidence="1">Membrane</location>
        <topology evidence="1">Multi-pass membrane protein</topology>
    </subcellularLocation>
</comment>
<proteinExistence type="predicted"/>
<evidence type="ECO:0000256" key="4">
    <source>
        <dbReference type="ARBA" id="ARBA00023136"/>
    </source>
</evidence>
<dbReference type="AlphaFoldDB" id="A0AAD5XL06"/>
<gene>
    <name evidence="7" type="ORF">HK100_008579</name>
</gene>
<accession>A0AAD5XL06</accession>
<organism evidence="7 8">
    <name type="scientific">Physocladia obscura</name>
    <dbReference type="NCBI Taxonomy" id="109957"/>
    <lineage>
        <taxon>Eukaryota</taxon>
        <taxon>Fungi</taxon>
        <taxon>Fungi incertae sedis</taxon>
        <taxon>Chytridiomycota</taxon>
        <taxon>Chytridiomycota incertae sedis</taxon>
        <taxon>Chytridiomycetes</taxon>
        <taxon>Chytridiales</taxon>
        <taxon>Chytriomycetaceae</taxon>
        <taxon>Physocladia</taxon>
    </lineage>
</organism>
<keyword evidence="8" id="KW-1185">Reference proteome</keyword>
<evidence type="ECO:0000256" key="3">
    <source>
        <dbReference type="ARBA" id="ARBA00022989"/>
    </source>
</evidence>
<evidence type="ECO:0000313" key="8">
    <source>
        <dbReference type="Proteomes" id="UP001211907"/>
    </source>
</evidence>
<dbReference type="Proteomes" id="UP001211907">
    <property type="component" value="Unassembled WGS sequence"/>
</dbReference>
<feature type="transmembrane region" description="Helical" evidence="5">
    <location>
        <begin position="121"/>
        <end position="141"/>
    </location>
</feature>
<dbReference type="Pfam" id="PF00003">
    <property type="entry name" value="7tm_3"/>
    <property type="match status" value="1"/>
</dbReference>